<protein>
    <submittedName>
        <fullName evidence="2">Uncharacterized protein</fullName>
    </submittedName>
</protein>
<dbReference type="Proteomes" id="UP000681967">
    <property type="component" value="Unassembled WGS sequence"/>
</dbReference>
<evidence type="ECO:0000313" key="1">
    <source>
        <dbReference type="EMBL" id="CAF5111753.1"/>
    </source>
</evidence>
<feature type="non-terminal residue" evidence="2">
    <location>
        <position position="1"/>
    </location>
</feature>
<organism evidence="2 3">
    <name type="scientific">Rotaria magnacalcarata</name>
    <dbReference type="NCBI Taxonomy" id="392030"/>
    <lineage>
        <taxon>Eukaryota</taxon>
        <taxon>Metazoa</taxon>
        <taxon>Spiralia</taxon>
        <taxon>Gnathifera</taxon>
        <taxon>Rotifera</taxon>
        <taxon>Eurotatoria</taxon>
        <taxon>Bdelloidea</taxon>
        <taxon>Philodinida</taxon>
        <taxon>Philodinidae</taxon>
        <taxon>Rotaria</taxon>
    </lineage>
</organism>
<sequence>ENGLNKTTSSFDETNLLQSIDLKVSPFDELHADVSLHV</sequence>
<accession>A0A8S3IDC8</accession>
<evidence type="ECO:0000313" key="2">
    <source>
        <dbReference type="EMBL" id="CAF5196188.1"/>
    </source>
</evidence>
<comment type="caution">
    <text evidence="2">The sequence shown here is derived from an EMBL/GenBank/DDBJ whole genome shotgun (WGS) entry which is preliminary data.</text>
</comment>
<dbReference type="AlphaFoldDB" id="A0A8S3IDC8"/>
<dbReference type="Proteomes" id="UP000681720">
    <property type="component" value="Unassembled WGS sequence"/>
</dbReference>
<dbReference type="EMBL" id="CAJOBH010241738">
    <property type="protein sequence ID" value="CAF5111753.1"/>
    <property type="molecule type" value="Genomic_DNA"/>
</dbReference>
<evidence type="ECO:0000313" key="3">
    <source>
        <dbReference type="Proteomes" id="UP000681720"/>
    </source>
</evidence>
<reference evidence="2" key="1">
    <citation type="submission" date="2021-02" db="EMBL/GenBank/DDBJ databases">
        <authorList>
            <person name="Nowell W R."/>
        </authorList>
    </citation>
    <scope>NUCLEOTIDE SEQUENCE</scope>
</reference>
<name>A0A8S3IDC8_9BILA</name>
<proteinExistence type="predicted"/>
<gene>
    <name evidence="1" type="ORF">BYL167_LOCUS65795</name>
    <name evidence="2" type="ORF">GIL414_LOCUS74967</name>
</gene>
<dbReference type="EMBL" id="CAJOBJ010342016">
    <property type="protein sequence ID" value="CAF5196188.1"/>
    <property type="molecule type" value="Genomic_DNA"/>
</dbReference>